<dbReference type="AlphaFoldDB" id="A0AAV7GDE8"/>
<evidence type="ECO:0000313" key="1">
    <source>
        <dbReference type="EMBL" id="KAH0453924.1"/>
    </source>
</evidence>
<proteinExistence type="predicted"/>
<comment type="caution">
    <text evidence="1">The sequence shown here is derived from an EMBL/GenBank/DDBJ whole genome shotgun (WGS) entry which is preliminary data.</text>
</comment>
<keyword evidence="2" id="KW-1185">Reference proteome</keyword>
<accession>A0AAV7GDE8</accession>
<reference evidence="1 2" key="1">
    <citation type="journal article" date="2021" name="Hortic Res">
        <title>Chromosome-scale assembly of the Dendrobium chrysotoxum genome enhances the understanding of orchid evolution.</title>
        <authorList>
            <person name="Zhang Y."/>
            <person name="Zhang G.Q."/>
            <person name="Zhang D."/>
            <person name="Liu X.D."/>
            <person name="Xu X.Y."/>
            <person name="Sun W.H."/>
            <person name="Yu X."/>
            <person name="Zhu X."/>
            <person name="Wang Z.W."/>
            <person name="Zhao X."/>
            <person name="Zhong W.Y."/>
            <person name="Chen H."/>
            <person name="Yin W.L."/>
            <person name="Huang T."/>
            <person name="Niu S.C."/>
            <person name="Liu Z.J."/>
        </authorList>
    </citation>
    <scope>NUCLEOTIDE SEQUENCE [LARGE SCALE GENOMIC DNA]</scope>
    <source>
        <strain evidence="1">Lindl</strain>
    </source>
</reference>
<dbReference type="Proteomes" id="UP000775213">
    <property type="component" value="Unassembled WGS sequence"/>
</dbReference>
<organism evidence="1 2">
    <name type="scientific">Dendrobium chrysotoxum</name>
    <name type="common">Orchid</name>
    <dbReference type="NCBI Taxonomy" id="161865"/>
    <lineage>
        <taxon>Eukaryota</taxon>
        <taxon>Viridiplantae</taxon>
        <taxon>Streptophyta</taxon>
        <taxon>Embryophyta</taxon>
        <taxon>Tracheophyta</taxon>
        <taxon>Spermatophyta</taxon>
        <taxon>Magnoliopsida</taxon>
        <taxon>Liliopsida</taxon>
        <taxon>Asparagales</taxon>
        <taxon>Orchidaceae</taxon>
        <taxon>Epidendroideae</taxon>
        <taxon>Malaxideae</taxon>
        <taxon>Dendrobiinae</taxon>
        <taxon>Dendrobium</taxon>
    </lineage>
</organism>
<dbReference type="PANTHER" id="PTHR33168">
    <property type="entry name" value="STRESS INDUCED PROTEIN-RELATED"/>
    <property type="match status" value="1"/>
</dbReference>
<name>A0AAV7GDE8_DENCH</name>
<evidence type="ECO:0000313" key="2">
    <source>
        <dbReference type="Proteomes" id="UP000775213"/>
    </source>
</evidence>
<gene>
    <name evidence="1" type="ORF">IEQ34_018248</name>
</gene>
<protein>
    <submittedName>
        <fullName evidence="1">Uncharacterized protein</fullName>
    </submittedName>
</protein>
<dbReference type="EMBL" id="JAGFBR010000016">
    <property type="protein sequence ID" value="KAH0453924.1"/>
    <property type="molecule type" value="Genomic_DNA"/>
</dbReference>
<sequence>MEWPASPSPQLQPPSPSLKQKIRSANCFSCCFRASEAGEDQPVVGPSLIRSSSMWIRSKASELPDIKERYRWLMARSGKSSRRGIGEFRYDPLSYALNFDEGGEEEAGEADGFRYRNFSSRLPATPLQPVAGVTCR</sequence>